<protein>
    <submittedName>
        <fullName evidence="1">Uncharacterized protein</fullName>
    </submittedName>
</protein>
<name>A0A2S9YDV2_9BACT</name>
<comment type="caution">
    <text evidence="1">The sequence shown here is derived from an EMBL/GenBank/DDBJ whole genome shotgun (WGS) entry which is preliminary data.</text>
</comment>
<dbReference type="Pfam" id="PF20325">
    <property type="entry name" value="DUF6620"/>
    <property type="match status" value="1"/>
</dbReference>
<accession>A0A2S9YDV2</accession>
<dbReference type="InterPro" id="IPR046728">
    <property type="entry name" value="DUF6620"/>
</dbReference>
<gene>
    <name evidence="1" type="ORF">ENSA7_53260</name>
</gene>
<sequence>MGLLDTILSALGLRKQVQDNLHTPPVASATATAAAAAVAADDDDDDDDDDGEGRDFALEAVDDRASFDFDNDVDRYFAAQFRIEQNWDDEDDRGALFGEYGIRSPQHWYQVKATFERWSQSPAARAKYPTDGDLMQAQMDATQKVAMQSMNIGNQHAALAEDLAPVEGVTLEQWAKAQAGVASGGDVNQLIAGLGVDKAAWDRISAEWNARMSRDTSFTITMEYSKHFGSAGVGQFAGASASAAAGEAASEADAPITLERYVEIEVAQSAGSSQGKDAAGILKSFGMSPMEWGQVGGWWSLYMSKNAMRNNGELHARYTKLHEQFEAKYATASADDDISF</sequence>
<dbReference type="RefSeq" id="WP_106092213.1">
    <property type="nucleotide sequence ID" value="NZ_PVNL01000109.1"/>
</dbReference>
<evidence type="ECO:0000313" key="1">
    <source>
        <dbReference type="EMBL" id="PRQ03186.1"/>
    </source>
</evidence>
<proteinExistence type="predicted"/>
<dbReference type="EMBL" id="PVNL01000109">
    <property type="protein sequence ID" value="PRQ03186.1"/>
    <property type="molecule type" value="Genomic_DNA"/>
</dbReference>
<reference evidence="1 2" key="1">
    <citation type="submission" date="2018-03" db="EMBL/GenBank/DDBJ databases">
        <title>Draft Genome Sequences of the Obligatory Marine Myxobacteria Enhygromyxa salina SWB007.</title>
        <authorList>
            <person name="Poehlein A."/>
            <person name="Moghaddam J.A."/>
            <person name="Harms H."/>
            <person name="Alanjari M."/>
            <person name="Koenig G.M."/>
            <person name="Daniel R."/>
            <person name="Schaeberle T.F."/>
        </authorList>
    </citation>
    <scope>NUCLEOTIDE SEQUENCE [LARGE SCALE GENOMIC DNA]</scope>
    <source>
        <strain evidence="1 2">SWB007</strain>
    </source>
</reference>
<dbReference type="AlphaFoldDB" id="A0A2S9YDV2"/>
<dbReference type="OrthoDB" id="8662267at2"/>
<organism evidence="1 2">
    <name type="scientific">Enhygromyxa salina</name>
    <dbReference type="NCBI Taxonomy" id="215803"/>
    <lineage>
        <taxon>Bacteria</taxon>
        <taxon>Pseudomonadati</taxon>
        <taxon>Myxococcota</taxon>
        <taxon>Polyangia</taxon>
        <taxon>Nannocystales</taxon>
        <taxon>Nannocystaceae</taxon>
        <taxon>Enhygromyxa</taxon>
    </lineage>
</organism>
<evidence type="ECO:0000313" key="2">
    <source>
        <dbReference type="Proteomes" id="UP000238823"/>
    </source>
</evidence>
<dbReference type="Proteomes" id="UP000238823">
    <property type="component" value="Unassembled WGS sequence"/>
</dbReference>